<accession>A0A137SXU9</accession>
<evidence type="ECO:0000313" key="1">
    <source>
        <dbReference type="EMBL" id="KXO17278.1"/>
    </source>
</evidence>
<gene>
    <name evidence="1" type="ORF">HMPREF3202_01235</name>
</gene>
<name>A0A137SXU9_9BACT</name>
<dbReference type="AlphaFoldDB" id="A0A137SXU9"/>
<dbReference type="EMBL" id="LTAG01000051">
    <property type="protein sequence ID" value="KXO17278.1"/>
    <property type="molecule type" value="Genomic_DNA"/>
</dbReference>
<protein>
    <submittedName>
        <fullName evidence="1">Uncharacterized protein</fullName>
    </submittedName>
</protein>
<comment type="caution">
    <text evidence="1">The sequence shown here is derived from an EMBL/GenBank/DDBJ whole genome shotgun (WGS) entry which is preliminary data.</text>
</comment>
<dbReference type="STRING" id="28125.HMPREF3202_01235"/>
<sequence>MANCVRLFGKIYKKQVFNTEVMIFNSLPIAFLIISFTFVKTS</sequence>
<organism evidence="1 2">
    <name type="scientific">Prevotella bivia</name>
    <dbReference type="NCBI Taxonomy" id="28125"/>
    <lineage>
        <taxon>Bacteria</taxon>
        <taxon>Pseudomonadati</taxon>
        <taxon>Bacteroidota</taxon>
        <taxon>Bacteroidia</taxon>
        <taxon>Bacteroidales</taxon>
        <taxon>Prevotellaceae</taxon>
        <taxon>Prevotella</taxon>
    </lineage>
</organism>
<proteinExistence type="predicted"/>
<dbReference type="PATRIC" id="fig|28125.4.peg.1226"/>
<dbReference type="Proteomes" id="UP000070093">
    <property type="component" value="Unassembled WGS sequence"/>
</dbReference>
<reference evidence="1 2" key="1">
    <citation type="submission" date="2016-02" db="EMBL/GenBank/DDBJ databases">
        <authorList>
            <person name="Wen L."/>
            <person name="He K."/>
            <person name="Yang H."/>
        </authorList>
    </citation>
    <scope>NUCLEOTIDE SEQUENCE [LARGE SCALE GENOMIC DNA]</scope>
    <source>
        <strain evidence="1 2">GED7880</strain>
    </source>
</reference>
<evidence type="ECO:0000313" key="2">
    <source>
        <dbReference type="Proteomes" id="UP000070093"/>
    </source>
</evidence>